<sequence length="344" mass="39917">MRYIKALPVRLLQGRTIKVRIFYAHNGIKTIVKISQKKFALEAASEYMAYEVDRALQFNRVPTTVFIPLPLDYIRVAVSYSPLFSQWFHRFVVLFNYTNTKFENVRYYSSKKEQPASSVAVQLWMKDVHATPETFLALPSTLTDEFATKYLRPGWEGFSFTKKNILRSIGELVDRFIFDFIIGNTDRGMNDHNNFAYGGCSAQTECSLAPEDSRIKGLSKYAFLDHGSSLHSHKEPLDNPFTGRMEETRICRFRRSTISHLERYRSSTEKPHPLVSQIDSHAPPEIYKVIYMSVLRKTQSRMEKILDTAAFCEKKYGKADTYSLPDYDKLRFSEEDFTLGDEFD</sequence>
<gene>
    <name evidence="1" type="ORF">STCU_04472</name>
</gene>
<dbReference type="OrthoDB" id="8583677at2759"/>
<name>S9ULC2_9TRYP</name>
<keyword evidence="2" id="KW-1185">Reference proteome</keyword>
<dbReference type="AlphaFoldDB" id="S9ULC2"/>
<accession>S9ULC2</accession>
<evidence type="ECO:0000313" key="1">
    <source>
        <dbReference type="EMBL" id="EPY29549.1"/>
    </source>
</evidence>
<organism evidence="1 2">
    <name type="scientific">Strigomonas culicis</name>
    <dbReference type="NCBI Taxonomy" id="28005"/>
    <lineage>
        <taxon>Eukaryota</taxon>
        <taxon>Discoba</taxon>
        <taxon>Euglenozoa</taxon>
        <taxon>Kinetoplastea</taxon>
        <taxon>Metakinetoplastina</taxon>
        <taxon>Trypanosomatida</taxon>
        <taxon>Trypanosomatidae</taxon>
        <taxon>Strigomonadinae</taxon>
        <taxon>Strigomonas</taxon>
    </lineage>
</organism>
<proteinExistence type="predicted"/>
<dbReference type="EMBL" id="ATMH01004472">
    <property type="protein sequence ID" value="EPY29549.1"/>
    <property type="molecule type" value="Genomic_DNA"/>
</dbReference>
<dbReference type="Proteomes" id="UP000015354">
    <property type="component" value="Unassembled WGS sequence"/>
</dbReference>
<protein>
    <submittedName>
        <fullName evidence="1">Uncharacterized protein</fullName>
    </submittedName>
</protein>
<reference evidence="1 2" key="1">
    <citation type="journal article" date="2013" name="PLoS ONE">
        <title>Predicting the Proteins of Angomonas deanei, Strigomonas culicis and Their Respective Endosymbionts Reveals New Aspects of the Trypanosomatidae Family.</title>
        <authorList>
            <person name="Motta M.C."/>
            <person name="Martins A.C."/>
            <person name="de Souza S.S."/>
            <person name="Catta-Preta C.M."/>
            <person name="Silva R."/>
            <person name="Klein C.C."/>
            <person name="de Almeida L.G."/>
            <person name="de Lima Cunha O."/>
            <person name="Ciapina L.P."/>
            <person name="Brocchi M."/>
            <person name="Colabardini A.C."/>
            <person name="de Araujo Lima B."/>
            <person name="Machado C.R."/>
            <person name="de Almeida Soares C.M."/>
            <person name="Probst C.M."/>
            <person name="de Menezes C.B."/>
            <person name="Thompson C.E."/>
            <person name="Bartholomeu D.C."/>
            <person name="Gradia D.F."/>
            <person name="Pavoni D.P."/>
            <person name="Grisard E.C."/>
            <person name="Fantinatti-Garboggini F."/>
            <person name="Marchini F.K."/>
            <person name="Rodrigues-Luiz G.F."/>
            <person name="Wagner G."/>
            <person name="Goldman G.H."/>
            <person name="Fietto J.L."/>
            <person name="Elias M.C."/>
            <person name="Goldman M.H."/>
            <person name="Sagot M.F."/>
            <person name="Pereira M."/>
            <person name="Stoco P.H."/>
            <person name="de Mendonca-Neto R.P."/>
            <person name="Teixeira S.M."/>
            <person name="Maciel T.E."/>
            <person name="de Oliveira Mendes T.A."/>
            <person name="Urmenyi T.P."/>
            <person name="de Souza W."/>
            <person name="Schenkman S."/>
            <person name="de Vasconcelos A.T."/>
        </authorList>
    </citation>
    <scope>NUCLEOTIDE SEQUENCE [LARGE SCALE GENOMIC DNA]</scope>
</reference>
<evidence type="ECO:0000313" key="2">
    <source>
        <dbReference type="Proteomes" id="UP000015354"/>
    </source>
</evidence>
<comment type="caution">
    <text evidence="1">The sequence shown here is derived from an EMBL/GenBank/DDBJ whole genome shotgun (WGS) entry which is preliminary data.</text>
</comment>